<comment type="subcellular location">
    <subcellularLocation>
        <location evidence="1">Cytoplasm</location>
    </subcellularLocation>
</comment>
<dbReference type="GO" id="GO:0005737">
    <property type="term" value="C:cytoplasm"/>
    <property type="evidence" value="ECO:0007669"/>
    <property type="project" value="UniProtKB-SubCell"/>
</dbReference>
<dbReference type="PANTHER" id="PTHR18902:SF24">
    <property type="entry name" value="NUCLEAR MITOTIC APPARATUS PROTEIN 1"/>
    <property type="match status" value="1"/>
</dbReference>
<keyword evidence="2" id="KW-0963">Cytoplasm</keyword>
<feature type="region of interest" description="Disordered" evidence="6">
    <location>
        <begin position="2139"/>
        <end position="2314"/>
    </location>
</feature>
<feature type="compositionally biased region" description="Basic residues" evidence="6">
    <location>
        <begin position="2281"/>
        <end position="2291"/>
    </location>
</feature>
<feature type="compositionally biased region" description="Basic and acidic residues" evidence="6">
    <location>
        <begin position="2198"/>
        <end position="2215"/>
    </location>
</feature>
<feature type="coiled-coil region" evidence="5">
    <location>
        <begin position="1451"/>
        <end position="1835"/>
    </location>
</feature>
<keyword evidence="4 5" id="KW-0175">Coiled coil</keyword>
<feature type="compositionally biased region" description="Basic and acidic residues" evidence="6">
    <location>
        <begin position="988"/>
        <end position="1007"/>
    </location>
</feature>
<proteinExistence type="predicted"/>
<feature type="coiled-coil region" evidence="5">
    <location>
        <begin position="236"/>
        <end position="270"/>
    </location>
</feature>
<evidence type="ECO:0000313" key="9">
    <source>
        <dbReference type="Proteomes" id="UP001295444"/>
    </source>
</evidence>
<gene>
    <name evidence="8" type="ORF">PECUL_23A007399</name>
</gene>
<feature type="coiled-coil region" evidence="5">
    <location>
        <begin position="459"/>
        <end position="525"/>
    </location>
</feature>
<dbReference type="Pfam" id="PF21670">
    <property type="entry name" value="HOOK_N_NuMA"/>
    <property type="match status" value="1"/>
</dbReference>
<dbReference type="InterPro" id="IPR048724">
    <property type="entry name" value="NuMA_N_HOOK"/>
</dbReference>
<keyword evidence="3" id="KW-0597">Phosphoprotein</keyword>
<protein>
    <recommendedName>
        <fullName evidence="7">Nuclear mitotic apparatus protein 1 N-terminal hook domain-containing protein</fullName>
    </recommendedName>
</protein>
<feature type="region of interest" description="Disordered" evidence="6">
    <location>
        <begin position="1932"/>
        <end position="1958"/>
    </location>
</feature>
<feature type="coiled-coil region" evidence="5">
    <location>
        <begin position="1308"/>
        <end position="1422"/>
    </location>
</feature>
<evidence type="ECO:0000256" key="4">
    <source>
        <dbReference type="ARBA" id="ARBA00023054"/>
    </source>
</evidence>
<evidence type="ECO:0000256" key="6">
    <source>
        <dbReference type="SAM" id="MobiDB-lite"/>
    </source>
</evidence>
<evidence type="ECO:0000256" key="1">
    <source>
        <dbReference type="ARBA" id="ARBA00004496"/>
    </source>
</evidence>
<feature type="region of interest" description="Disordered" evidence="6">
    <location>
        <begin position="988"/>
        <end position="1010"/>
    </location>
</feature>
<feature type="compositionally biased region" description="Low complexity" evidence="6">
    <location>
        <begin position="2007"/>
        <end position="2045"/>
    </location>
</feature>
<feature type="coiled-coil region" evidence="5">
    <location>
        <begin position="1164"/>
        <end position="1233"/>
    </location>
</feature>
<dbReference type="Gene3D" id="1.10.287.1490">
    <property type="match status" value="2"/>
</dbReference>
<evidence type="ECO:0000256" key="5">
    <source>
        <dbReference type="SAM" id="Coils"/>
    </source>
</evidence>
<dbReference type="InterPro" id="IPR048726">
    <property type="entry name" value="NuMA_LGNBD"/>
</dbReference>
<feature type="compositionally biased region" description="Polar residues" evidence="6">
    <location>
        <begin position="2216"/>
        <end position="2236"/>
    </location>
</feature>
<dbReference type="Proteomes" id="UP001295444">
    <property type="component" value="Chromosome 01"/>
</dbReference>
<feature type="compositionally biased region" description="Low complexity" evidence="6">
    <location>
        <begin position="2260"/>
        <end position="2278"/>
    </location>
</feature>
<dbReference type="GO" id="GO:0005876">
    <property type="term" value="C:spindle microtubule"/>
    <property type="evidence" value="ECO:0007669"/>
    <property type="project" value="TreeGrafter"/>
</dbReference>
<dbReference type="EMBL" id="OW240912">
    <property type="protein sequence ID" value="CAH2225933.1"/>
    <property type="molecule type" value="Genomic_DNA"/>
</dbReference>
<sequence length="2314" mass="264547">MALHSSTTDALLSWVNSLKVDEPIERLSQLQDLSILIKIATKLPLDLPGKYRNLRKSNGNTNELTQILQQSLEDRLKYLRSFLQRYCRYGSSAENLVQWQKILQGENLEVELSKVIVLLFYYSNMKTKNPKECEDFDLKTQTELASILRFVLENEDDLSLNDKLLHFLQKKARFPSSSDGASSSDDSVSPNVLIKRKTEVRFLELHRVASSSAMKSLTDSPSSPMIEVLHMPQFQMRRLKKQLTEEQEFRDELELELSENKKRLAEKEAQLFLMQQRIDRLLVLSEKQTEPHEPRELVELREKNESLMIRLRDTLKQCQDLKTDKNQLERKNDQLAEENGDLAFKVRDLASRLAQLQDALNETTEEHDTSLAGWQQRQSQLETELNAAISQKKCLEEQQLILQGKVSILEDQLKKLGESGSQDKGESLGDVLKLESLHQEVVALTSKCTALKSHITHLEKEKIEAIGELEMQRSRLESEKMQLQDIVTNLQTSLSEITFQNERQNQEAKAQEEKLTCQITTLKLEISKMSTSIMQKDKELQGLHHELGEERKQNGQLVETIKKQEEISKQNIEVLNHQVDQLSTVVRQSEDKMVDLTQKLECETQNVAHLKQECKEFVQERDSTLTIFNEYKLAKEEELGILNNRLHHLEETNQTSLAAVEELKREKAELSLKLQELDATILDLIAKCQNLDSENDTQGKAHAKMVESLKSQLIEQESRLKVYEQKISGMESTTKENAQLKENLFSMEDAIKILKEQLEDEKTRYANHIESEGKLVSKLQEDLKKLSDSRDQTLGELNEEKASSKRLESQLKDLEEEYRHRNEHLQVKLSETSSAIKHQQAKQEELTMEVDKWKSKYEEAQQGIAQNSCQMEEQIERLKQEHSAVCHTLEKEKAKSLELESQAQEATSVLLDKMSKLECELSKALSNITEKEIEEQKLRSAVQSLEEKLVLHQQAEKEQLFQLEARFGKATQELQKLSKELSEEKLQKTELESKIKRQEEQKSEKMSILESKMSTAQAAIKEREGEAQKLCEEVKLLKNQLEESNVKYQEVAAQKAHVITQLGEEKERALADLAAEKISKIEVEAQLQKSLDTHKNEFSSLQNELSRSLDLITLKESELERLTKDATLRENQLHLEQQKVAKLTGDLTTLKAYEERSSMLEVDVKNYMQSAKTMEAEITSLKAAICEKDKEINLLEHNLKSKEKDSASFQEQYQATLGEMQVLQANMAELAKKCSEQDQVIVCAHKEAAEAKAMVSEKISVSERQQEGIEDLEAKIQREQQKTCELMKQLEDARSSQADTESSFEALKKELFHKVQELEQSQKALNDSNMALSSALSKSHETEKCLTEAREDAATYRAEVGKKTEEIASMEAEMKSLTSKVITNKKSSMEFNELLVREQNKNTSLEGRIATLQADLNASSKELEVKKGVIENLNTEVKNIHVETEKQRLSLEELQKKLSSQYTIKEALEQEIQSWKQSCAQKEEQMSHLRDQLSSSQNMLEELKSLKNSNQELKAERTAMDKKHKEEFAIQQNKADCLQTELEKTKGELDQLLELKDTLSRQDQALEVLQNEKASYVAQITELQQANGQLTVQNKALSQDQGAKNLEAELAKIRQQHSQELQILHEQLERAVGEGKEQIEDLSKKLEAVTSKYDHAKTRVMDDRQKFQEERQKLLLQVEQLEASKKEQSEQVQELNKQLSQQEKTLKTQQQKLKLRESEISVEVEKKQSQVAELESLLEQQTKAVEHYKTQMDKAKSHYDAKKVQNQELNENLEKTAREQEQLRKENSELKMESDRLNRELQHSLLHSKEVEQNCKNLTNQVKSLEVQVEYADRQLRELGKFQVATDAMKGRETMGPPRETRRRGHADVSIDSLDLSDEENPMNSTGKNGRSHQEATSSGSPDSLAQGRLPQKVESLESLYFTPIPTRVQSKMDSSIGSIGDLSLDSSKKTRSARRRTTQVINITMTKRTKEETVEPESANTSFYSLRSALSHQSLHQEKPRRGGRPQPAISAPALSSLPSQESLIRPDLTSSDDSLNNSVLMNLPGYRPTTRSSARLSQGGRNSFYMSTCQDEPDPQEDWNRIAELQQRNRACPPHLKTSYPLESRPSLLAATITDEEVKTGDPKETLRRATLLPSQIQESTTSTRRMTLASSEFDHPWGGNITTRQQRKRVSEEPHQGPDTPESKKSASCFPRPMTPKDKHDPRKLSVAESKIRVSQPQTQASRRQTMAFSILNTPKKIGSSFLRKSTSKKTETPKISPRTRGSSGSTSSTSSKSPLHAIRKSPSRRSPRVSQAKSPKRSSKFFERKQSKNK</sequence>
<feature type="compositionally biased region" description="Polar residues" evidence="6">
    <location>
        <begin position="2051"/>
        <end position="2072"/>
    </location>
</feature>
<feature type="compositionally biased region" description="Basic and acidic residues" evidence="6">
    <location>
        <begin position="2172"/>
        <end position="2188"/>
    </location>
</feature>
<feature type="coiled-coil region" evidence="5">
    <location>
        <begin position="297"/>
        <end position="398"/>
    </location>
</feature>
<dbReference type="CDD" id="cd22298">
    <property type="entry name" value="NuMA_LGNBD"/>
    <property type="match status" value="1"/>
</dbReference>
<keyword evidence="9" id="KW-1185">Reference proteome</keyword>
<evidence type="ECO:0000313" key="8">
    <source>
        <dbReference type="EMBL" id="CAH2225933.1"/>
    </source>
</evidence>
<accession>A0AAD1R8D6</accession>
<feature type="compositionally biased region" description="Polar residues" evidence="6">
    <location>
        <begin position="2139"/>
        <end position="2153"/>
    </location>
</feature>
<name>A0AAD1R8D6_PELCU</name>
<feature type="compositionally biased region" description="Basic and acidic residues" evidence="6">
    <location>
        <begin position="2304"/>
        <end position="2314"/>
    </location>
</feature>
<evidence type="ECO:0000259" key="7">
    <source>
        <dbReference type="Pfam" id="PF21670"/>
    </source>
</evidence>
<feature type="domain" description="Nuclear mitotic apparatus protein 1 N-terminal hook" evidence="7">
    <location>
        <begin position="8"/>
        <end position="171"/>
    </location>
</feature>
<feature type="region of interest" description="Disordered" evidence="6">
    <location>
        <begin position="1991"/>
        <end position="2078"/>
    </location>
</feature>
<dbReference type="GO" id="GO:0005813">
    <property type="term" value="C:centrosome"/>
    <property type="evidence" value="ECO:0007669"/>
    <property type="project" value="TreeGrafter"/>
</dbReference>
<feature type="coiled-coil region" evidence="5">
    <location>
        <begin position="572"/>
        <end position="863"/>
    </location>
</feature>
<evidence type="ECO:0000256" key="2">
    <source>
        <dbReference type="ARBA" id="ARBA00022490"/>
    </source>
</evidence>
<dbReference type="InterPro" id="IPR051841">
    <property type="entry name" value="MT-Golgi_org_protein"/>
</dbReference>
<dbReference type="GO" id="GO:0000132">
    <property type="term" value="P:establishment of mitotic spindle orientation"/>
    <property type="evidence" value="ECO:0007669"/>
    <property type="project" value="TreeGrafter"/>
</dbReference>
<dbReference type="GO" id="GO:0008017">
    <property type="term" value="F:microtubule binding"/>
    <property type="evidence" value="ECO:0007669"/>
    <property type="project" value="TreeGrafter"/>
</dbReference>
<dbReference type="PANTHER" id="PTHR18902">
    <property type="entry name" value="NUCLEAR MITOTIC APPARATUS PROTEIN 1-RELATED"/>
    <property type="match status" value="1"/>
</dbReference>
<dbReference type="SUPFAM" id="SSF116907">
    <property type="entry name" value="Hook domain"/>
    <property type="match status" value="1"/>
</dbReference>
<evidence type="ECO:0000256" key="3">
    <source>
        <dbReference type="ARBA" id="ARBA00022553"/>
    </source>
</evidence>
<feature type="compositionally biased region" description="Polar residues" evidence="6">
    <location>
        <begin position="1882"/>
        <end position="1904"/>
    </location>
</feature>
<organism evidence="8 9">
    <name type="scientific">Pelobates cultripes</name>
    <name type="common">Western spadefoot toad</name>
    <dbReference type="NCBI Taxonomy" id="61616"/>
    <lineage>
        <taxon>Eukaryota</taxon>
        <taxon>Metazoa</taxon>
        <taxon>Chordata</taxon>
        <taxon>Craniata</taxon>
        <taxon>Vertebrata</taxon>
        <taxon>Euteleostomi</taxon>
        <taxon>Amphibia</taxon>
        <taxon>Batrachia</taxon>
        <taxon>Anura</taxon>
        <taxon>Pelobatoidea</taxon>
        <taxon>Pelobatidae</taxon>
        <taxon>Pelobates</taxon>
    </lineage>
</organism>
<dbReference type="GO" id="GO:0000922">
    <property type="term" value="C:spindle pole"/>
    <property type="evidence" value="ECO:0007669"/>
    <property type="project" value="TreeGrafter"/>
</dbReference>
<reference evidence="8" key="1">
    <citation type="submission" date="2022-03" db="EMBL/GenBank/DDBJ databases">
        <authorList>
            <person name="Alioto T."/>
            <person name="Alioto T."/>
            <person name="Gomez Garrido J."/>
        </authorList>
    </citation>
    <scope>NUCLEOTIDE SEQUENCE</scope>
</reference>
<feature type="region of interest" description="Disordered" evidence="6">
    <location>
        <begin position="1847"/>
        <end position="1908"/>
    </location>
</feature>
<dbReference type="CDD" id="cd22224">
    <property type="entry name" value="HkD_NuMA"/>
    <property type="match status" value="1"/>
</dbReference>